<dbReference type="Proteomes" id="UP000239772">
    <property type="component" value="Unassembled WGS sequence"/>
</dbReference>
<comment type="caution">
    <text evidence="1">The sequence shown here is derived from an EMBL/GenBank/DDBJ whole genome shotgun (WGS) entry which is preliminary data.</text>
</comment>
<dbReference type="AlphaFoldDB" id="A0A2T1HUS1"/>
<keyword evidence="2" id="KW-1185">Reference proteome</keyword>
<name>A0A2T1HUS1_9HYPH</name>
<accession>A0A2T1HUS1</accession>
<gene>
    <name evidence="1" type="ORF">SLNSH_09310</name>
</gene>
<evidence type="ECO:0000313" key="1">
    <source>
        <dbReference type="EMBL" id="PSC05384.1"/>
    </source>
</evidence>
<protein>
    <submittedName>
        <fullName evidence="1">Uncharacterized protein</fullName>
    </submittedName>
</protein>
<organism evidence="1 2">
    <name type="scientific">Alsobacter soli</name>
    <dbReference type="NCBI Taxonomy" id="2109933"/>
    <lineage>
        <taxon>Bacteria</taxon>
        <taxon>Pseudomonadati</taxon>
        <taxon>Pseudomonadota</taxon>
        <taxon>Alphaproteobacteria</taxon>
        <taxon>Hyphomicrobiales</taxon>
        <taxon>Alsobacteraceae</taxon>
        <taxon>Alsobacter</taxon>
    </lineage>
</organism>
<sequence length="133" mass="14823">MRGKNQGGTVLMFVALNPRLAATQPRRTDHVRGTRGGRPWRVAGLRTFWVFRRRGEADLLCALPAEGPLPDFIEGGADWEFVTRCDRSQLARLGVDLEAADLGLRLVGYHVFMNLNLDWTGMAAHGKDEYASL</sequence>
<proteinExistence type="predicted"/>
<dbReference type="EMBL" id="PVZS01000008">
    <property type="protein sequence ID" value="PSC05384.1"/>
    <property type="molecule type" value="Genomic_DNA"/>
</dbReference>
<reference evidence="2" key="1">
    <citation type="submission" date="2018-03" db="EMBL/GenBank/DDBJ databases">
        <authorList>
            <person name="Sun L."/>
            <person name="Liu H."/>
            <person name="Chen W."/>
            <person name="Huang K."/>
            <person name="Liu W."/>
            <person name="Gao X."/>
        </authorList>
    </citation>
    <scope>NUCLEOTIDE SEQUENCE [LARGE SCALE GENOMIC DNA]</scope>
    <source>
        <strain evidence="2">SH9</strain>
    </source>
</reference>
<evidence type="ECO:0000313" key="2">
    <source>
        <dbReference type="Proteomes" id="UP000239772"/>
    </source>
</evidence>